<protein>
    <submittedName>
        <fullName evidence="1">Uncharacterized protein</fullName>
    </submittedName>
</protein>
<organism evidence="1 2">
    <name type="scientific">Leptospira interrogans str. FPW1039</name>
    <dbReference type="NCBI Taxonomy" id="1193040"/>
    <lineage>
        <taxon>Bacteria</taxon>
        <taxon>Pseudomonadati</taxon>
        <taxon>Spirochaetota</taxon>
        <taxon>Spirochaetia</taxon>
        <taxon>Leptospirales</taxon>
        <taxon>Leptospiraceae</taxon>
        <taxon>Leptospira</taxon>
    </lineage>
</organism>
<dbReference type="Proteomes" id="UP000012164">
    <property type="component" value="Unassembled WGS sequence"/>
</dbReference>
<comment type="caution">
    <text evidence="1">The sequence shown here is derived from an EMBL/GenBank/DDBJ whole genome shotgun (WGS) entry which is preliminary data.</text>
</comment>
<proteinExistence type="predicted"/>
<gene>
    <name evidence="1" type="ORF">LEP1GSC079_4758</name>
</gene>
<name>A0A0F6IEH6_LEPIR</name>
<evidence type="ECO:0000313" key="2">
    <source>
        <dbReference type="Proteomes" id="UP000012164"/>
    </source>
</evidence>
<accession>A0A0F6IEH6</accession>
<dbReference type="AlphaFoldDB" id="A0A0F6IEH6"/>
<sequence length="46" mass="5335">MGIHTKIFPIKVSSYKCHKKISAPNRCFAVILKFKIHFCRGSLEQK</sequence>
<evidence type="ECO:0000313" key="1">
    <source>
        <dbReference type="EMBL" id="EMJ36451.1"/>
    </source>
</evidence>
<dbReference type="EMBL" id="AKWR02000125">
    <property type="protein sequence ID" value="EMJ36451.1"/>
    <property type="molecule type" value="Genomic_DNA"/>
</dbReference>
<reference evidence="1 2" key="1">
    <citation type="submission" date="2013-01" db="EMBL/GenBank/DDBJ databases">
        <authorList>
            <person name="Harkins D.M."/>
            <person name="Durkin A.S."/>
            <person name="Brinkac L.M."/>
            <person name="Haft D.H."/>
            <person name="Selengut J.D."/>
            <person name="Sanka R."/>
            <person name="DePew J."/>
            <person name="Purushe J."/>
            <person name="Peacock S.J."/>
            <person name="Thaipadungpanit J."/>
            <person name="Wuthiekanun V.W."/>
            <person name="Day N.P."/>
            <person name="Vinetz J.M."/>
            <person name="Sutton G.G."/>
            <person name="Nierman W.C."/>
            <person name="Fouts D.E."/>
        </authorList>
    </citation>
    <scope>NUCLEOTIDE SEQUENCE [LARGE SCALE GENOMIC DNA]</scope>
    <source>
        <strain evidence="1 2">FPW1039</strain>
    </source>
</reference>